<dbReference type="Proteomes" id="UP000650424">
    <property type="component" value="Unassembled WGS sequence"/>
</dbReference>
<organism evidence="2 3">
    <name type="scientific">Undibacterium hunanense</name>
    <dbReference type="NCBI Taxonomy" id="2762292"/>
    <lineage>
        <taxon>Bacteria</taxon>
        <taxon>Pseudomonadati</taxon>
        <taxon>Pseudomonadota</taxon>
        <taxon>Betaproteobacteria</taxon>
        <taxon>Burkholderiales</taxon>
        <taxon>Oxalobacteraceae</taxon>
        <taxon>Undibacterium</taxon>
    </lineage>
</organism>
<evidence type="ECO:0000313" key="2">
    <source>
        <dbReference type="EMBL" id="MBC3916843.1"/>
    </source>
</evidence>
<dbReference type="RefSeq" id="WP_186946075.1">
    <property type="nucleotide sequence ID" value="NZ_JACOGF010000002.1"/>
</dbReference>
<keyword evidence="3" id="KW-1185">Reference proteome</keyword>
<dbReference type="Gene3D" id="1.25.40.10">
    <property type="entry name" value="Tetratricopeptide repeat domain"/>
    <property type="match status" value="1"/>
</dbReference>
<feature type="signal peptide" evidence="1">
    <location>
        <begin position="1"/>
        <end position="25"/>
    </location>
</feature>
<evidence type="ECO:0008006" key="4">
    <source>
        <dbReference type="Google" id="ProtNLM"/>
    </source>
</evidence>
<feature type="chain" id="PRO_5046146858" description="Tetratricopeptide repeat protein" evidence="1">
    <location>
        <begin position="26"/>
        <end position="430"/>
    </location>
</feature>
<dbReference type="EMBL" id="JACOGF010000002">
    <property type="protein sequence ID" value="MBC3916843.1"/>
    <property type="molecule type" value="Genomic_DNA"/>
</dbReference>
<dbReference type="InterPro" id="IPR011990">
    <property type="entry name" value="TPR-like_helical_dom_sf"/>
</dbReference>
<sequence>MKKISYLFAAMMLAAFGSGFSTVTADTAQAQAAAPADAAKQQTVRAEMGKPLNEIQELLNAKQYTQALEKINALDALEKKTPYEMFAIHRLRAVVASGINDSAMMATSFENMISTDFLKEPEKLRLIEAMAGTMFNEKKYAQARSWATRYLDKEPGNVGMNNLVARSYYLENDYANTIKVLNAQLAEDDKAGRKPTQENLRLLGGAYQQLKDNNGYAMVLERLLGTYPQKEYWGDLLYRVEHRPGFADRLRLDMYRLLLITDNLDDGSQYVEMAELALLAGLPAEAKKTVDAGFAANILGTGKEAAKHKQLRDRVNKQAADDIKTLDAGEASAKSAKTGIGLLNIGYNYVINGQQEKGIALMEQGLAKGGLKSVDEGKLHLGMAYLQAKNREKAKEIFKSIQSTDGAADMARLWLLVPEDGSKPAAAPAK</sequence>
<comment type="caution">
    <text evidence="2">The sequence shown here is derived from an EMBL/GenBank/DDBJ whole genome shotgun (WGS) entry which is preliminary data.</text>
</comment>
<dbReference type="SUPFAM" id="SSF48452">
    <property type="entry name" value="TPR-like"/>
    <property type="match status" value="1"/>
</dbReference>
<proteinExistence type="predicted"/>
<name>A0ABR6ZLT1_9BURK</name>
<keyword evidence="1" id="KW-0732">Signal</keyword>
<accession>A0ABR6ZLT1</accession>
<reference evidence="2 3" key="1">
    <citation type="submission" date="2020-08" db="EMBL/GenBank/DDBJ databases">
        <title>Novel species isolated from subtropical streams in China.</title>
        <authorList>
            <person name="Lu H."/>
        </authorList>
    </citation>
    <scope>NUCLEOTIDE SEQUENCE [LARGE SCALE GENOMIC DNA]</scope>
    <source>
        <strain evidence="2 3">CY18W</strain>
    </source>
</reference>
<protein>
    <recommendedName>
        <fullName evidence="4">Tetratricopeptide repeat protein</fullName>
    </recommendedName>
</protein>
<evidence type="ECO:0000313" key="3">
    <source>
        <dbReference type="Proteomes" id="UP000650424"/>
    </source>
</evidence>
<evidence type="ECO:0000256" key="1">
    <source>
        <dbReference type="SAM" id="SignalP"/>
    </source>
</evidence>
<gene>
    <name evidence="2" type="ORF">H8L32_05090</name>
</gene>